<sequence length="534" mass="58769">MIFDRIIGAETEFGVTCPARPGANDTVLSTLVVDSFAAAGGPGGGGESGWDYETETPLRDARGFEMPEREAHASQMTHRGHVLTSEDIARELIEETPDTVNPAFWETAVMNRVLPNGARLYVDHAHPEYSAPEATNPWDAAAWDLAGDRIAAAAAAAIPRRYASTWPEPVLLYKNNTDNKSVSYGAHENYLVPRGLDFQRLAAGLLPFLATRQVVTGAGRAGIGASEVRPGFQISQRADFFERLIGLETTVRRPIVNTRDEPHADPDRYRRLHVITGDSNLAHTSAVLKYATAAAVLTLIEHDAAPRLDLADPVAAMRATSHDPTLRVRLELTDGRRLTALEIQREYAEAARAWAEEHDAAPSPTDARLFDLWFEVLDDLAEDPLLLADRLDWAAKYALVKGYEQRGIGPADPKIQALDLQYADLRPERSLYSKLVSLGRMRTLLEEDRIRAAVAEPPGDTRAYLRGRMIARWPEQIHSAGWEVLAVRDLATDRVHRWLMDDPRRLTRAEVEDVLAGAASAHAAATALGLETVA</sequence>
<dbReference type="Pfam" id="PF03136">
    <property type="entry name" value="Pup_ligase"/>
    <property type="match status" value="1"/>
</dbReference>
<comment type="caution">
    <text evidence="2">The sequence shown here is derived from an EMBL/GenBank/DDBJ whole genome shotgun (WGS) entry which is preliminary data.</text>
</comment>
<gene>
    <name evidence="2" type="primary">dop</name>
    <name evidence="2" type="ORF">NBM05_00540</name>
</gene>
<proteinExistence type="inferred from homology"/>
<comment type="similarity">
    <text evidence="1">Belongs to the Pup ligase/Pup deamidase family. Pup deamidase subfamily.</text>
</comment>
<protein>
    <submittedName>
        <fullName evidence="2">Depupylase/deamidase Dop</fullName>
        <ecNumber evidence="2">3.5.1.119</ecNumber>
    </submittedName>
</protein>
<name>A0A9X2HF51_9MICC</name>
<evidence type="ECO:0000256" key="1">
    <source>
        <dbReference type="ARBA" id="ARBA00009114"/>
    </source>
</evidence>
<keyword evidence="2" id="KW-0378">Hydrolase</keyword>
<dbReference type="GO" id="GO:0008233">
    <property type="term" value="F:peptidase activity"/>
    <property type="evidence" value="ECO:0007669"/>
    <property type="project" value="InterPro"/>
</dbReference>
<dbReference type="EC" id="3.5.1.119" evidence="2"/>
<dbReference type="GO" id="GO:0070490">
    <property type="term" value="P:protein pupylation"/>
    <property type="evidence" value="ECO:0007669"/>
    <property type="project" value="TreeGrafter"/>
</dbReference>
<dbReference type="AlphaFoldDB" id="A0A9X2HF51"/>
<dbReference type="EMBL" id="JANAFB010000001">
    <property type="protein sequence ID" value="MCP3424561.1"/>
    <property type="molecule type" value="Genomic_DNA"/>
</dbReference>
<dbReference type="InterPro" id="IPR022366">
    <property type="entry name" value="Pup_deamidase"/>
</dbReference>
<organism evidence="2 3">
    <name type="scientific">Rothia santali</name>
    <dbReference type="NCBI Taxonomy" id="2949643"/>
    <lineage>
        <taxon>Bacteria</taxon>
        <taxon>Bacillati</taxon>
        <taxon>Actinomycetota</taxon>
        <taxon>Actinomycetes</taxon>
        <taxon>Micrococcales</taxon>
        <taxon>Micrococcaceae</taxon>
        <taxon>Rothia</taxon>
    </lineage>
</organism>
<dbReference type="PANTHER" id="PTHR42307:SF2">
    <property type="entry name" value="PUP DEAMIDASE_DEPUPYLASE"/>
    <property type="match status" value="1"/>
</dbReference>
<evidence type="ECO:0000313" key="2">
    <source>
        <dbReference type="EMBL" id="MCP3424561.1"/>
    </source>
</evidence>
<dbReference type="GO" id="GO:0005524">
    <property type="term" value="F:ATP binding"/>
    <property type="evidence" value="ECO:0007669"/>
    <property type="project" value="TreeGrafter"/>
</dbReference>
<reference evidence="2" key="1">
    <citation type="submission" date="2022-06" db="EMBL/GenBank/DDBJ databases">
        <title>Rothia sp. isolated from sandalwood seedling.</title>
        <authorList>
            <person name="Tuikhar N."/>
            <person name="Kirdat K."/>
            <person name="Thorat V."/>
            <person name="Swetha P."/>
            <person name="Padma S."/>
            <person name="Sundararaj R."/>
            <person name="Yadav A."/>
        </authorList>
    </citation>
    <scope>NUCLEOTIDE SEQUENCE</scope>
    <source>
        <strain evidence="2">AR01</strain>
    </source>
</reference>
<dbReference type="GO" id="GO:0019941">
    <property type="term" value="P:modification-dependent protein catabolic process"/>
    <property type="evidence" value="ECO:0007669"/>
    <property type="project" value="InterPro"/>
</dbReference>
<keyword evidence="3" id="KW-1185">Reference proteome</keyword>
<dbReference type="RefSeq" id="WP_254164210.1">
    <property type="nucleotide sequence ID" value="NZ_JANAFB010000001.1"/>
</dbReference>
<dbReference type="PANTHER" id="PTHR42307">
    <property type="entry name" value="PUP DEAMIDASE/DEPUPYLASE"/>
    <property type="match status" value="1"/>
</dbReference>
<accession>A0A9X2HF51</accession>
<dbReference type="GO" id="GO:0016811">
    <property type="term" value="F:hydrolase activity, acting on carbon-nitrogen (but not peptide) bonds, in linear amides"/>
    <property type="evidence" value="ECO:0007669"/>
    <property type="project" value="InterPro"/>
</dbReference>
<dbReference type="GO" id="GO:0010498">
    <property type="term" value="P:proteasomal protein catabolic process"/>
    <property type="evidence" value="ECO:0007669"/>
    <property type="project" value="InterPro"/>
</dbReference>
<dbReference type="NCBIfam" id="TIGR03688">
    <property type="entry name" value="depupylase_Dop"/>
    <property type="match status" value="1"/>
</dbReference>
<dbReference type="Proteomes" id="UP001139502">
    <property type="component" value="Unassembled WGS sequence"/>
</dbReference>
<evidence type="ECO:0000313" key="3">
    <source>
        <dbReference type="Proteomes" id="UP001139502"/>
    </source>
</evidence>
<dbReference type="InterPro" id="IPR004347">
    <property type="entry name" value="Pup_ligase/deamidase"/>
</dbReference>